<dbReference type="InterPro" id="IPR001789">
    <property type="entry name" value="Sig_transdc_resp-reg_receiver"/>
</dbReference>
<dbReference type="RefSeq" id="WP_091987571.1">
    <property type="nucleotide sequence ID" value="NZ_FOLO01000034.1"/>
</dbReference>
<dbReference type="InterPro" id="IPR050595">
    <property type="entry name" value="Bact_response_regulator"/>
</dbReference>
<evidence type="ECO:0000313" key="4">
    <source>
        <dbReference type="EMBL" id="SFD12678.1"/>
    </source>
</evidence>
<dbReference type="PROSITE" id="PS50110">
    <property type="entry name" value="RESPONSE_REGULATORY"/>
    <property type="match status" value="1"/>
</dbReference>
<proteinExistence type="predicted"/>
<dbReference type="AlphaFoldDB" id="A0A1I1PYI8"/>
<sequence length="253" mass="28868">MKDSQTKLLVVDDEPLNITIMREYLEEVYENIEYVTNGFECFEKLKTFKPDIILLDVSMPKMDGYEVCAKLKQDPNLCNITVIFVSARGTSEERMSGFKAGGEDYIVKPYKEDELLLKISKTITYHNQILGLKDQLEDANSVAFEAMTGSSEMGYVAQYLDQLFQLDSATNIMDATLKFMNIFGLAACLRTLYENDYAFGSHQGCITPLEKEVIDLLNNSGRIYKFDTRIQFNFSHINVLVKSLLKMKTNMVV</sequence>
<organism evidence="4 5">
    <name type="scientific">Pseudoalteromonas denitrificans DSM 6059</name>
    <dbReference type="NCBI Taxonomy" id="1123010"/>
    <lineage>
        <taxon>Bacteria</taxon>
        <taxon>Pseudomonadati</taxon>
        <taxon>Pseudomonadota</taxon>
        <taxon>Gammaproteobacteria</taxon>
        <taxon>Alteromonadales</taxon>
        <taxon>Pseudoalteromonadaceae</taxon>
        <taxon>Pseudoalteromonas</taxon>
    </lineage>
</organism>
<evidence type="ECO:0000259" key="3">
    <source>
        <dbReference type="PROSITE" id="PS50110"/>
    </source>
</evidence>
<dbReference type="Gene3D" id="3.40.50.2300">
    <property type="match status" value="1"/>
</dbReference>
<name>A0A1I1PYI8_9GAMM</name>
<dbReference type="PANTHER" id="PTHR44591:SF3">
    <property type="entry name" value="RESPONSE REGULATORY DOMAIN-CONTAINING PROTEIN"/>
    <property type="match status" value="1"/>
</dbReference>
<protein>
    <submittedName>
        <fullName evidence="4">Response regulator receiver domain-containing protein</fullName>
    </submittedName>
</protein>
<reference evidence="4 5" key="1">
    <citation type="submission" date="2016-10" db="EMBL/GenBank/DDBJ databases">
        <authorList>
            <person name="de Groot N.N."/>
        </authorList>
    </citation>
    <scope>NUCLEOTIDE SEQUENCE [LARGE SCALE GENOMIC DNA]</scope>
    <source>
        <strain evidence="4 5">DSM 6059</strain>
    </source>
</reference>
<dbReference type="InterPro" id="IPR011006">
    <property type="entry name" value="CheY-like_superfamily"/>
</dbReference>
<accession>A0A1I1PYI8</accession>
<dbReference type="PANTHER" id="PTHR44591">
    <property type="entry name" value="STRESS RESPONSE REGULATOR PROTEIN 1"/>
    <property type="match status" value="1"/>
</dbReference>
<feature type="modified residue" description="4-aspartylphosphate" evidence="2">
    <location>
        <position position="56"/>
    </location>
</feature>
<keyword evidence="1 2" id="KW-0597">Phosphoprotein</keyword>
<evidence type="ECO:0000256" key="1">
    <source>
        <dbReference type="ARBA" id="ARBA00022553"/>
    </source>
</evidence>
<feature type="domain" description="Response regulatory" evidence="3">
    <location>
        <begin position="7"/>
        <end position="123"/>
    </location>
</feature>
<dbReference type="STRING" id="1123010.SAMN02745724_03575"/>
<keyword evidence="5" id="KW-1185">Reference proteome</keyword>
<dbReference type="Pfam" id="PF00072">
    <property type="entry name" value="Response_reg"/>
    <property type="match status" value="1"/>
</dbReference>
<dbReference type="EMBL" id="FOLO01000034">
    <property type="protein sequence ID" value="SFD12678.1"/>
    <property type="molecule type" value="Genomic_DNA"/>
</dbReference>
<evidence type="ECO:0000256" key="2">
    <source>
        <dbReference type="PROSITE-ProRule" id="PRU00169"/>
    </source>
</evidence>
<dbReference type="SUPFAM" id="SSF52172">
    <property type="entry name" value="CheY-like"/>
    <property type="match status" value="1"/>
</dbReference>
<dbReference type="SMART" id="SM00448">
    <property type="entry name" value="REC"/>
    <property type="match status" value="1"/>
</dbReference>
<dbReference type="OrthoDB" id="9800897at2"/>
<gene>
    <name evidence="4" type="ORF">SAMN02745724_03575</name>
</gene>
<dbReference type="Proteomes" id="UP000198862">
    <property type="component" value="Unassembled WGS sequence"/>
</dbReference>
<evidence type="ECO:0000313" key="5">
    <source>
        <dbReference type="Proteomes" id="UP000198862"/>
    </source>
</evidence>
<dbReference type="GO" id="GO:0000160">
    <property type="term" value="P:phosphorelay signal transduction system"/>
    <property type="evidence" value="ECO:0007669"/>
    <property type="project" value="InterPro"/>
</dbReference>